<dbReference type="InterPro" id="IPR044862">
    <property type="entry name" value="Pro_4_hyd_alph_FE2OG_OXY"/>
</dbReference>
<dbReference type="Proteomes" id="UP000599312">
    <property type="component" value="Unassembled WGS sequence"/>
</dbReference>
<dbReference type="AlphaFoldDB" id="A0A931BKD7"/>
<evidence type="ECO:0000256" key="5">
    <source>
        <dbReference type="ARBA" id="ARBA00023002"/>
    </source>
</evidence>
<protein>
    <submittedName>
        <fullName evidence="8">2OG-Fe(II) oxygenase</fullName>
    </submittedName>
</protein>
<evidence type="ECO:0000313" key="8">
    <source>
        <dbReference type="EMBL" id="MBF9232846.1"/>
    </source>
</evidence>
<dbReference type="SMART" id="SM00702">
    <property type="entry name" value="P4Hc"/>
    <property type="match status" value="1"/>
</dbReference>
<proteinExistence type="predicted"/>
<keyword evidence="5" id="KW-0560">Oxidoreductase</keyword>
<dbReference type="Pfam" id="PF00578">
    <property type="entry name" value="AhpC-TSA"/>
    <property type="match status" value="1"/>
</dbReference>
<dbReference type="GO" id="GO:0016209">
    <property type="term" value="F:antioxidant activity"/>
    <property type="evidence" value="ECO:0007669"/>
    <property type="project" value="InterPro"/>
</dbReference>
<comment type="caution">
    <text evidence="8">The sequence shown here is derived from an EMBL/GenBank/DDBJ whole genome shotgun (WGS) entry which is preliminary data.</text>
</comment>
<dbReference type="GO" id="GO:0016705">
    <property type="term" value="F:oxidoreductase activity, acting on paired donors, with incorporation or reduction of molecular oxygen"/>
    <property type="evidence" value="ECO:0007669"/>
    <property type="project" value="InterPro"/>
</dbReference>
<dbReference type="InterPro" id="IPR006620">
    <property type="entry name" value="Pro_4_hyd_alph"/>
</dbReference>
<dbReference type="RefSeq" id="WP_196270837.1">
    <property type="nucleotide sequence ID" value="NZ_JADQDO010000002.1"/>
</dbReference>
<keyword evidence="3" id="KW-0847">Vitamin C</keyword>
<dbReference type="GO" id="GO:0005506">
    <property type="term" value="F:iron ion binding"/>
    <property type="evidence" value="ECO:0007669"/>
    <property type="project" value="InterPro"/>
</dbReference>
<dbReference type="InterPro" id="IPR000866">
    <property type="entry name" value="AhpC/TSA"/>
</dbReference>
<feature type="domain" description="Fe2OG dioxygenase" evidence="7">
    <location>
        <begin position="259"/>
        <end position="363"/>
    </location>
</feature>
<comment type="cofactor">
    <cofactor evidence="1">
        <name>L-ascorbate</name>
        <dbReference type="ChEBI" id="CHEBI:38290"/>
    </cofactor>
</comment>
<keyword evidence="6" id="KW-0408">Iron</keyword>
<evidence type="ECO:0000259" key="7">
    <source>
        <dbReference type="PROSITE" id="PS51471"/>
    </source>
</evidence>
<dbReference type="InterPro" id="IPR005123">
    <property type="entry name" value="Oxoglu/Fe-dep_dioxygenase_dom"/>
</dbReference>
<evidence type="ECO:0000256" key="6">
    <source>
        <dbReference type="ARBA" id="ARBA00023004"/>
    </source>
</evidence>
<dbReference type="Gene3D" id="3.40.30.10">
    <property type="entry name" value="Glutaredoxin"/>
    <property type="match status" value="1"/>
</dbReference>
<dbReference type="Gene3D" id="2.60.120.620">
    <property type="entry name" value="q2cbj1_9rhob like domain"/>
    <property type="match status" value="1"/>
</dbReference>
<reference evidence="8" key="1">
    <citation type="submission" date="2020-11" db="EMBL/GenBank/DDBJ databases">
        <authorList>
            <person name="Kim M.K."/>
        </authorList>
    </citation>
    <scope>NUCLEOTIDE SEQUENCE</scope>
    <source>
        <strain evidence="8">BT350</strain>
    </source>
</reference>
<dbReference type="GO" id="GO:0031418">
    <property type="term" value="F:L-ascorbic acid binding"/>
    <property type="evidence" value="ECO:0007669"/>
    <property type="project" value="UniProtKB-KW"/>
</dbReference>
<evidence type="ECO:0000256" key="3">
    <source>
        <dbReference type="ARBA" id="ARBA00022896"/>
    </source>
</evidence>
<dbReference type="SUPFAM" id="SSF51197">
    <property type="entry name" value="Clavaminate synthase-like"/>
    <property type="match status" value="1"/>
</dbReference>
<dbReference type="Pfam" id="PF13640">
    <property type="entry name" value="2OG-FeII_Oxy_3"/>
    <property type="match status" value="1"/>
</dbReference>
<sequence>MTPEAAPRPFKTLLIGDPAPWFRQVCGGNPSYSFDTVAGRYLVLCFYGTASDGAGGAVQQLVQANRSLFDDDKIAFFGVSIDPGDLSEERVRDSIPGIRHFQDFDGKVSRLYGALAQDGAFDPQSPVAMRRFWVVLNPTMRVRAVFPFKQDGHEEVMAYLKNLPPVDRFAGFEIQAPVLIIPDVFEPTFCQHLISLYEQHGGEESGYMREIDGKTVPVHDFHYKRRKDFTITDDALIRQLQARVIRRINPEVQKIHFFKPTRMERYIVSCYAAEDGAHFRPHRDNTTMGTAHRRFAVSINLNGDFEGGEVSFPEYGSRGYKAPPGGAVVFSCSLLHAVSKVTSGRRFAFLPFIYDDEAARIRERNNAHLGEGVEAYQA</sequence>
<evidence type="ECO:0000256" key="4">
    <source>
        <dbReference type="ARBA" id="ARBA00022964"/>
    </source>
</evidence>
<keyword evidence="9" id="KW-1185">Reference proteome</keyword>
<dbReference type="GO" id="GO:0051213">
    <property type="term" value="F:dioxygenase activity"/>
    <property type="evidence" value="ECO:0007669"/>
    <property type="project" value="UniProtKB-KW"/>
</dbReference>
<dbReference type="InterPro" id="IPR036249">
    <property type="entry name" value="Thioredoxin-like_sf"/>
</dbReference>
<keyword evidence="2" id="KW-0479">Metal-binding</keyword>
<dbReference type="EMBL" id="JADQDO010000002">
    <property type="protein sequence ID" value="MBF9232846.1"/>
    <property type="molecule type" value="Genomic_DNA"/>
</dbReference>
<dbReference type="PROSITE" id="PS51471">
    <property type="entry name" value="FE2OG_OXY"/>
    <property type="match status" value="1"/>
</dbReference>
<evidence type="ECO:0000313" key="9">
    <source>
        <dbReference type="Proteomes" id="UP000599312"/>
    </source>
</evidence>
<name>A0A931BKD7_9HYPH</name>
<evidence type="ECO:0000256" key="2">
    <source>
        <dbReference type="ARBA" id="ARBA00022723"/>
    </source>
</evidence>
<dbReference type="SUPFAM" id="SSF52833">
    <property type="entry name" value="Thioredoxin-like"/>
    <property type="match status" value="1"/>
</dbReference>
<organism evidence="8 9">
    <name type="scientific">Microvirga alba</name>
    <dbReference type="NCBI Taxonomy" id="2791025"/>
    <lineage>
        <taxon>Bacteria</taxon>
        <taxon>Pseudomonadati</taxon>
        <taxon>Pseudomonadota</taxon>
        <taxon>Alphaproteobacteria</taxon>
        <taxon>Hyphomicrobiales</taxon>
        <taxon>Methylobacteriaceae</taxon>
        <taxon>Microvirga</taxon>
    </lineage>
</organism>
<accession>A0A931BKD7</accession>
<evidence type="ECO:0000256" key="1">
    <source>
        <dbReference type="ARBA" id="ARBA00001961"/>
    </source>
</evidence>
<gene>
    <name evidence="8" type="ORF">I2H38_05575</name>
</gene>
<keyword evidence="4" id="KW-0223">Dioxygenase</keyword>